<dbReference type="OrthoDB" id="9847114at2"/>
<dbReference type="AlphaFoldDB" id="A0A5J6N5V4"/>
<protein>
    <submittedName>
        <fullName evidence="1">Uncharacterized protein</fullName>
    </submittedName>
</protein>
<dbReference type="EMBL" id="CP042582">
    <property type="protein sequence ID" value="QEX24807.1"/>
    <property type="molecule type" value="Genomic_DNA"/>
</dbReference>
<evidence type="ECO:0000313" key="1">
    <source>
        <dbReference type="EMBL" id="QEX24807.1"/>
    </source>
</evidence>
<accession>A0A5J6N5V4</accession>
<proteinExistence type="predicted"/>
<keyword evidence="2" id="KW-1185">Reference proteome</keyword>
<gene>
    <name evidence="1" type="ORF">FRZ61_47490</name>
</gene>
<name>A0A5J6N5V4_9PROT</name>
<dbReference type="RefSeq" id="WP_151120073.1">
    <property type="nucleotide sequence ID" value="NZ_CP042582.1"/>
</dbReference>
<evidence type="ECO:0000313" key="2">
    <source>
        <dbReference type="Proteomes" id="UP000325797"/>
    </source>
</evidence>
<reference evidence="1 2" key="1">
    <citation type="submission" date="2019-08" db="EMBL/GenBank/DDBJ databases">
        <title>Hyperibacter terrae gen. nov., sp. nov. and Hyperibacter viscosus sp. nov., two new members in the family Rhodospirillaceae isolated from the rhizosphere of Hypericum perforatum.</title>
        <authorList>
            <person name="Noviana Z."/>
        </authorList>
    </citation>
    <scope>NUCLEOTIDE SEQUENCE [LARGE SCALE GENOMIC DNA]</scope>
    <source>
        <strain evidence="1 2">R5959</strain>
    </source>
</reference>
<sequence length="135" mass="14409">MFTRESAKAIVAEATKSRSRLADLDHALQSEIDEIVLGAARAGRPLSDDEKARRKSLRASQSDVGDAFTAVAFATLARLNQSADVEELKGKLDTINDNLTDDLNRLKNIARYAAIAAKVADGLTELAEQVAGALA</sequence>
<dbReference type="KEGG" id="hadh:FRZ61_47490"/>
<organism evidence="1 2">
    <name type="scientific">Hypericibacter adhaerens</name>
    <dbReference type="NCBI Taxonomy" id="2602016"/>
    <lineage>
        <taxon>Bacteria</taxon>
        <taxon>Pseudomonadati</taxon>
        <taxon>Pseudomonadota</taxon>
        <taxon>Alphaproteobacteria</taxon>
        <taxon>Rhodospirillales</taxon>
        <taxon>Dongiaceae</taxon>
        <taxon>Hypericibacter</taxon>
    </lineage>
</organism>
<dbReference type="Proteomes" id="UP000325797">
    <property type="component" value="Chromosome"/>
</dbReference>